<name>A0A679J4N0_9HYPH</name>
<dbReference type="PANTHER" id="PTHR47371">
    <property type="entry name" value="LIPOTEICHOIC ACID SYNTHASE"/>
    <property type="match status" value="1"/>
</dbReference>
<dbReference type="InterPro" id="IPR000917">
    <property type="entry name" value="Sulfatase_N"/>
</dbReference>
<evidence type="ECO:0000256" key="6">
    <source>
        <dbReference type="SAM" id="MobiDB-lite"/>
    </source>
</evidence>
<evidence type="ECO:0000256" key="5">
    <source>
        <dbReference type="ARBA" id="ARBA00023136"/>
    </source>
</evidence>
<feature type="domain" description="Sulfatase N-terminal" evidence="8">
    <location>
        <begin position="220"/>
        <end position="438"/>
    </location>
</feature>
<keyword evidence="3 7" id="KW-0812">Transmembrane</keyword>
<organism evidence="9">
    <name type="scientific">Methylobacterium bullatum</name>
    <dbReference type="NCBI Taxonomy" id="570505"/>
    <lineage>
        <taxon>Bacteria</taxon>
        <taxon>Pseudomonadati</taxon>
        <taxon>Pseudomonadota</taxon>
        <taxon>Alphaproteobacteria</taxon>
        <taxon>Hyphomicrobiales</taxon>
        <taxon>Methylobacteriaceae</taxon>
        <taxon>Methylobacterium</taxon>
    </lineage>
</organism>
<evidence type="ECO:0000256" key="4">
    <source>
        <dbReference type="ARBA" id="ARBA00022989"/>
    </source>
</evidence>
<comment type="subcellular location">
    <subcellularLocation>
        <location evidence="1">Cell membrane</location>
        <topology evidence="1">Multi-pass membrane protein</topology>
    </subcellularLocation>
</comment>
<protein>
    <recommendedName>
        <fullName evidence="8">Sulfatase N-terminal domain-containing protein</fullName>
    </recommendedName>
</protein>
<dbReference type="InterPro" id="IPR017850">
    <property type="entry name" value="Alkaline_phosphatase_core_sf"/>
</dbReference>
<evidence type="ECO:0000256" key="2">
    <source>
        <dbReference type="ARBA" id="ARBA00022475"/>
    </source>
</evidence>
<feature type="transmembrane region" description="Helical" evidence="7">
    <location>
        <begin position="57"/>
        <end position="76"/>
    </location>
</feature>
<dbReference type="InterPro" id="IPR050448">
    <property type="entry name" value="OpgB/LTA_synthase_biosynth"/>
</dbReference>
<feature type="region of interest" description="Disordered" evidence="6">
    <location>
        <begin position="486"/>
        <end position="513"/>
    </location>
</feature>
<keyword evidence="2" id="KW-1003">Cell membrane</keyword>
<dbReference type="Gene3D" id="3.40.720.10">
    <property type="entry name" value="Alkaline Phosphatase, subunit A"/>
    <property type="match status" value="1"/>
</dbReference>
<evidence type="ECO:0000256" key="1">
    <source>
        <dbReference type="ARBA" id="ARBA00004651"/>
    </source>
</evidence>
<evidence type="ECO:0000256" key="7">
    <source>
        <dbReference type="SAM" id="Phobius"/>
    </source>
</evidence>
<dbReference type="GO" id="GO:0005886">
    <property type="term" value="C:plasma membrane"/>
    <property type="evidence" value="ECO:0007669"/>
    <property type="project" value="UniProtKB-SubCell"/>
</dbReference>
<evidence type="ECO:0000313" key="9">
    <source>
        <dbReference type="EMBL" id="CAA2104462.1"/>
    </source>
</evidence>
<keyword evidence="5 7" id="KW-0472">Membrane</keyword>
<feature type="compositionally biased region" description="Basic and acidic residues" evidence="6">
    <location>
        <begin position="486"/>
        <end position="498"/>
    </location>
</feature>
<reference evidence="9" key="1">
    <citation type="submission" date="2019-12" db="EMBL/GenBank/DDBJ databases">
        <authorList>
            <person name="Cremers G."/>
        </authorList>
    </citation>
    <scope>NUCLEOTIDE SEQUENCE</scope>
    <source>
        <strain evidence="9">Mbul1</strain>
    </source>
</reference>
<accession>A0A679J4N0</accession>
<dbReference type="SUPFAM" id="SSF53649">
    <property type="entry name" value="Alkaline phosphatase-like"/>
    <property type="match status" value="1"/>
</dbReference>
<gene>
    <name evidence="9" type="ORF">MBUL_02715</name>
</gene>
<dbReference type="AlphaFoldDB" id="A0A679J4N0"/>
<proteinExistence type="predicted"/>
<evidence type="ECO:0000259" key="8">
    <source>
        <dbReference type="Pfam" id="PF00884"/>
    </source>
</evidence>
<sequence length="513" mass="56377">MTIPAALALALIGSLAIEAWDGAGRRPIGRRPGELALRLAGYALLTAFWFCFSWRPWLAAFSCLLTVAILVVVSRLKQAVIGEPLVFSDFALLRQVPRHPDLYYTRPLTDPRMAIPLGASLAFVALWYWIEPTALPEEPSVALLALIGLPCLLVGLASALGTGRPAQWLAARFSRPDLDADCARYGLPATIIAYALRWRREPPPPETGDDISLGQLHPPPVVVVVQLESFVDPTRLDGPVLPLMETIRTRALRHGRLRVPAHGAYTMRTEHAVLTGRESDSLGFGRYDPYLSNGGDEPASIARRASQAGYATVFVHPFHRDFFHRAEVMRRFGFARLVMEEDFAGAPRIGPYIGDEALAARILAEVEVATTPVFVFAVTMENHGPWKPGRLDGIDDPLAQYLHHVAHTGRAMETLIAGLEGRDAILCVYGDHAPSLPTCRPGFGDTTTEYAVFGFGTFHHGPHRIDTTAPELGRFLRSVIGGHRRSDRDRVSAHHRADTNVTEADPRIVSTMR</sequence>
<evidence type="ECO:0000256" key="3">
    <source>
        <dbReference type="ARBA" id="ARBA00022692"/>
    </source>
</evidence>
<dbReference type="Pfam" id="PF00884">
    <property type="entry name" value="Sulfatase"/>
    <property type="match status" value="1"/>
</dbReference>
<dbReference type="PANTHER" id="PTHR47371:SF3">
    <property type="entry name" value="PHOSPHOGLYCEROL TRANSFERASE I"/>
    <property type="match status" value="1"/>
</dbReference>
<feature type="transmembrane region" description="Helical" evidence="7">
    <location>
        <begin position="35"/>
        <end position="52"/>
    </location>
</feature>
<feature type="transmembrane region" description="Helical" evidence="7">
    <location>
        <begin position="113"/>
        <end position="130"/>
    </location>
</feature>
<feature type="transmembrane region" description="Helical" evidence="7">
    <location>
        <begin position="142"/>
        <end position="161"/>
    </location>
</feature>
<dbReference type="CDD" id="cd16015">
    <property type="entry name" value="LTA_synthase"/>
    <property type="match status" value="1"/>
</dbReference>
<dbReference type="EMBL" id="LR743504">
    <property type="protein sequence ID" value="CAA2104462.1"/>
    <property type="molecule type" value="Genomic_DNA"/>
</dbReference>
<keyword evidence="4 7" id="KW-1133">Transmembrane helix</keyword>